<accession>A0A917VGH1</accession>
<dbReference type="RefSeq" id="WP_203967919.1">
    <property type="nucleotide sequence ID" value="NZ_BMNT01000006.1"/>
</dbReference>
<protein>
    <submittedName>
        <fullName evidence="1">Uncharacterized protein</fullName>
    </submittedName>
</protein>
<dbReference type="EMBL" id="BMNT01000006">
    <property type="protein sequence ID" value="GGK73030.1"/>
    <property type="molecule type" value="Genomic_DNA"/>
</dbReference>
<dbReference type="AlphaFoldDB" id="A0A917VGH1"/>
<proteinExistence type="predicted"/>
<name>A0A917VGH1_9ACTN</name>
<gene>
    <name evidence="1" type="ORF">GCM10007964_14820</name>
</gene>
<evidence type="ECO:0000313" key="2">
    <source>
        <dbReference type="Proteomes" id="UP000645217"/>
    </source>
</evidence>
<comment type="caution">
    <text evidence="1">The sequence shown here is derived from an EMBL/GenBank/DDBJ whole genome shotgun (WGS) entry which is preliminary data.</text>
</comment>
<reference evidence="1" key="2">
    <citation type="submission" date="2020-09" db="EMBL/GenBank/DDBJ databases">
        <authorList>
            <person name="Sun Q."/>
            <person name="Ohkuma M."/>
        </authorList>
    </citation>
    <scope>NUCLEOTIDE SEQUENCE</scope>
    <source>
        <strain evidence="1">JCM 13064</strain>
    </source>
</reference>
<sequence length="77" mass="8125">MGLGRVRGEGQRPYLAKARQAVRAEVVGGQHPVGPRPEEDHVVLADPEGSEFCRIGPDNAFLAGDRGAGRPLNPPAT</sequence>
<dbReference type="Proteomes" id="UP000645217">
    <property type="component" value="Unassembled WGS sequence"/>
</dbReference>
<evidence type="ECO:0000313" key="1">
    <source>
        <dbReference type="EMBL" id="GGK73030.1"/>
    </source>
</evidence>
<keyword evidence="2" id="KW-1185">Reference proteome</keyword>
<reference evidence="1" key="1">
    <citation type="journal article" date="2014" name="Int. J. Syst. Evol. Microbiol.">
        <title>Complete genome sequence of Corynebacterium casei LMG S-19264T (=DSM 44701T), isolated from a smear-ripened cheese.</title>
        <authorList>
            <consortium name="US DOE Joint Genome Institute (JGI-PGF)"/>
            <person name="Walter F."/>
            <person name="Albersmeier A."/>
            <person name="Kalinowski J."/>
            <person name="Ruckert C."/>
        </authorList>
    </citation>
    <scope>NUCLEOTIDE SEQUENCE</scope>
    <source>
        <strain evidence="1">JCM 13064</strain>
    </source>
</reference>
<organism evidence="1 2">
    <name type="scientific">Sphaerisporangium melleum</name>
    <dbReference type="NCBI Taxonomy" id="321316"/>
    <lineage>
        <taxon>Bacteria</taxon>
        <taxon>Bacillati</taxon>
        <taxon>Actinomycetota</taxon>
        <taxon>Actinomycetes</taxon>
        <taxon>Streptosporangiales</taxon>
        <taxon>Streptosporangiaceae</taxon>
        <taxon>Sphaerisporangium</taxon>
    </lineage>
</organism>